<accession>A0A0N0XU00</accession>
<sequence length="590" mass="61925">MALGLAAVVAGLLAMPNGSDAPRDSRDAHRAAPQQTRNQAPFDQALARLATARGLHYKDTANGITQRDITVTPSGTLLGSTGDGGTDPDQDVLRIGGKTFTRPKKAPDDETPDGQQTDPDTPGKWTVDRGESGIGPVLARFLPPAELALKLSDAVDQVKDLPGPDDPDLPPLRVHGVPALRADTPAGRLFITRNKPYRVLRLEPYGPSGRLKQLSRPGQRHKGATPSAMQRVATSALEHGGSRGMDLSPVSGGRADALYDSLEAATRQLAHAVDNGIDFTLSTNGGNVSCGTGGCTVSQNFTGAVTSDAKVHLTGGTVTAVMRATVTIDGQGAGGCTSPRSAFPLTGNTVSGTLSCSVPGAGAVYAAVDARYRAQAEAESQASGGRPVPYRFPYAAHPVVSAAALATGEVDKLVKRVQQERRDRDGRCSTGNTSTRASSLANPGGRSHRTDSDRASSVRADDVPVLIRHTDDDPRDFPNQIPEDKPQWFKSISPGQALARSGNYAYVVLENGELVIGKRTAGHVSLAQGGRVLAAGEFKTKGGEVVHLDNKSGHYRPYGAHARQAAVDAFNRNGLRADGKYIDAWGRPDC</sequence>
<evidence type="ECO:0000313" key="2">
    <source>
        <dbReference type="EMBL" id="KPC60405.1"/>
    </source>
</evidence>
<feature type="compositionally biased region" description="Polar residues" evidence="1">
    <location>
        <begin position="429"/>
        <end position="441"/>
    </location>
</feature>
<name>A0A0N0XU00_9ACTN</name>
<feature type="compositionally biased region" description="Basic and acidic residues" evidence="1">
    <location>
        <begin position="416"/>
        <end position="427"/>
    </location>
</feature>
<feature type="compositionally biased region" description="Basic and acidic residues" evidence="1">
    <location>
        <begin position="448"/>
        <end position="487"/>
    </location>
</feature>
<feature type="compositionally biased region" description="Low complexity" evidence="1">
    <location>
        <begin position="71"/>
        <end position="80"/>
    </location>
</feature>
<protein>
    <submittedName>
        <fullName evidence="2">Uncharacterized protein</fullName>
    </submittedName>
</protein>
<reference evidence="3" key="1">
    <citation type="submission" date="2015-07" db="EMBL/GenBank/DDBJ databases">
        <authorList>
            <person name="Ju K.-S."/>
            <person name="Doroghazi J.R."/>
            <person name="Metcalf W.W."/>
        </authorList>
    </citation>
    <scope>NUCLEOTIDE SEQUENCE [LARGE SCALE GENOMIC DNA]</scope>
    <source>
        <strain evidence="3">NRRL ISP-5002</strain>
    </source>
</reference>
<dbReference type="EMBL" id="LGKG01000162">
    <property type="protein sequence ID" value="KPC60405.1"/>
    <property type="molecule type" value="Genomic_DNA"/>
</dbReference>
<gene>
    <name evidence="2" type="ORF">ADL29_29430</name>
</gene>
<organism evidence="2 3">
    <name type="scientific">Streptomyces chattanoogensis</name>
    <dbReference type="NCBI Taxonomy" id="66876"/>
    <lineage>
        <taxon>Bacteria</taxon>
        <taxon>Bacillati</taxon>
        <taxon>Actinomycetota</taxon>
        <taxon>Actinomycetes</taxon>
        <taxon>Kitasatosporales</taxon>
        <taxon>Streptomycetaceae</taxon>
        <taxon>Streptomyces</taxon>
    </lineage>
</organism>
<feature type="region of interest" description="Disordered" evidence="1">
    <location>
        <begin position="15"/>
        <end position="42"/>
    </location>
</feature>
<dbReference type="AlphaFoldDB" id="A0A0N0XU00"/>
<comment type="caution">
    <text evidence="2">The sequence shown here is derived from an EMBL/GenBank/DDBJ whole genome shotgun (WGS) entry which is preliminary data.</text>
</comment>
<evidence type="ECO:0000313" key="3">
    <source>
        <dbReference type="Proteomes" id="UP000037982"/>
    </source>
</evidence>
<feature type="region of interest" description="Disordered" evidence="1">
    <location>
        <begin position="416"/>
        <end position="488"/>
    </location>
</feature>
<feature type="region of interest" description="Disordered" evidence="1">
    <location>
        <begin position="207"/>
        <end position="231"/>
    </location>
</feature>
<proteinExistence type="predicted"/>
<dbReference type="Proteomes" id="UP000037982">
    <property type="component" value="Unassembled WGS sequence"/>
</dbReference>
<dbReference type="PATRIC" id="fig|66876.3.peg.6457"/>
<evidence type="ECO:0000256" key="1">
    <source>
        <dbReference type="SAM" id="MobiDB-lite"/>
    </source>
</evidence>
<feature type="region of interest" description="Disordered" evidence="1">
    <location>
        <begin position="71"/>
        <end position="130"/>
    </location>
</feature>
<feature type="compositionally biased region" description="Basic and acidic residues" evidence="1">
    <location>
        <begin position="21"/>
        <end position="30"/>
    </location>
</feature>
<keyword evidence="3" id="KW-1185">Reference proteome</keyword>